<comment type="catalytic activity">
    <reaction evidence="10">
        <text>D-glyceraldehyde 3-phosphate + pyruvate + H(+) = 1-deoxy-D-xylulose 5-phosphate + CO2</text>
        <dbReference type="Rhea" id="RHEA:12605"/>
        <dbReference type="ChEBI" id="CHEBI:15361"/>
        <dbReference type="ChEBI" id="CHEBI:15378"/>
        <dbReference type="ChEBI" id="CHEBI:16526"/>
        <dbReference type="ChEBI" id="CHEBI:57792"/>
        <dbReference type="ChEBI" id="CHEBI:59776"/>
        <dbReference type="EC" id="2.2.1.7"/>
    </reaction>
</comment>
<keyword evidence="5 10" id="KW-0479">Metal-binding</keyword>
<dbReference type="STRING" id="1871336.BBG48_09885"/>
<feature type="binding site" evidence="10">
    <location>
        <position position="365"/>
    </location>
    <ligand>
        <name>thiamine diphosphate</name>
        <dbReference type="ChEBI" id="CHEBI:58937"/>
    </ligand>
</feature>
<keyword evidence="7 10" id="KW-0784">Thiamine biosynthesis</keyword>
<dbReference type="InterPro" id="IPR049557">
    <property type="entry name" value="Transketolase_CS"/>
</dbReference>
<comment type="pathway">
    <text evidence="1 10">Metabolic intermediate biosynthesis; 1-deoxy-D-xylulose 5-phosphate biosynthesis; 1-deoxy-D-xylulose 5-phosphate from D-glyceraldehyde 3-phosphate and pyruvate: step 1/1.</text>
</comment>
<comment type="function">
    <text evidence="10">Catalyzes the acyloin condensation reaction between C atoms 2 and 3 of pyruvate and glyceraldehyde 3-phosphate to yield 1-deoxy-D-xylulose-5-phosphate (DXP).</text>
</comment>
<dbReference type="GO" id="GO:0019288">
    <property type="term" value="P:isopentenyl diphosphate biosynthetic process, methylerythritol 4-phosphate pathway"/>
    <property type="evidence" value="ECO:0007669"/>
    <property type="project" value="TreeGrafter"/>
</dbReference>
<evidence type="ECO:0000259" key="11">
    <source>
        <dbReference type="SMART" id="SM00861"/>
    </source>
</evidence>
<dbReference type="Gene3D" id="3.40.50.970">
    <property type="match status" value="2"/>
</dbReference>
<evidence type="ECO:0000256" key="8">
    <source>
        <dbReference type="ARBA" id="ARBA00023052"/>
    </source>
</evidence>
<evidence type="ECO:0000256" key="4">
    <source>
        <dbReference type="ARBA" id="ARBA00022679"/>
    </source>
</evidence>
<dbReference type="InterPro" id="IPR033248">
    <property type="entry name" value="Transketolase_C"/>
</dbReference>
<dbReference type="Proteomes" id="UP000093352">
    <property type="component" value="Unassembled WGS sequence"/>
</dbReference>
<dbReference type="Pfam" id="PF02779">
    <property type="entry name" value="Transket_pyr"/>
    <property type="match status" value="1"/>
</dbReference>
<comment type="similarity">
    <text evidence="2 10">Belongs to the transketolase family. DXPS subfamily.</text>
</comment>
<evidence type="ECO:0000256" key="9">
    <source>
        <dbReference type="ARBA" id="ARBA00023229"/>
    </source>
</evidence>
<dbReference type="CDD" id="cd07033">
    <property type="entry name" value="TPP_PYR_DXS_TK_like"/>
    <property type="match status" value="1"/>
</dbReference>
<feature type="binding site" evidence="10">
    <location>
        <position position="286"/>
    </location>
    <ligand>
        <name>thiamine diphosphate</name>
        <dbReference type="ChEBI" id="CHEBI:58937"/>
    </ligand>
</feature>
<evidence type="ECO:0000256" key="1">
    <source>
        <dbReference type="ARBA" id="ARBA00004980"/>
    </source>
</evidence>
<dbReference type="GO" id="GO:0005829">
    <property type="term" value="C:cytosol"/>
    <property type="evidence" value="ECO:0007669"/>
    <property type="project" value="TreeGrafter"/>
</dbReference>
<dbReference type="AlphaFoldDB" id="A0A371IK96"/>
<keyword evidence="8 10" id="KW-0786">Thiamine pyrophosphate</keyword>
<dbReference type="PROSITE" id="PS00801">
    <property type="entry name" value="TRANSKETOLASE_1"/>
    <property type="match status" value="1"/>
</dbReference>
<comment type="caution">
    <text evidence="10">Lacks conserved residue(s) required for the propagation of feature annotation.</text>
</comment>
<dbReference type="RefSeq" id="WP_068913223.1">
    <property type="nucleotide sequence ID" value="NZ_MBEW02000017.1"/>
</dbReference>
<accession>A0A371IK96</accession>
<feature type="domain" description="Transketolase-like pyrimidine-binding" evidence="11">
    <location>
        <begin position="314"/>
        <end position="478"/>
    </location>
</feature>
<dbReference type="NCBIfam" id="NF003933">
    <property type="entry name" value="PRK05444.2-2"/>
    <property type="match status" value="1"/>
</dbReference>
<feature type="binding site" evidence="10">
    <location>
        <position position="146"/>
    </location>
    <ligand>
        <name>Mg(2+)</name>
        <dbReference type="ChEBI" id="CHEBI:18420"/>
    </ligand>
</feature>
<dbReference type="InterPro" id="IPR005477">
    <property type="entry name" value="Dxylulose-5-P_synthase"/>
</dbReference>
<evidence type="ECO:0000256" key="6">
    <source>
        <dbReference type="ARBA" id="ARBA00022842"/>
    </source>
</evidence>
<sequence length="621" mass="68839">MYKYLDKINSPRDLQNLNSEEIRHLAKDIRVFLVQNVSKTGGHLASNLGVVELTLAIHSVFDTSKDKVIFDVGHQSYVHKILTGRKDRFDTLRQLDGLSGFPKTTESIHDAFNTGHSSTSISAGIGMALAKNLTGEDYNVVCLIGDSSLGSGLALEGLNFIGHSKLDMLIILNDNEMSIEKNVGALSRNLSRLRVNNNYRNLSDNVKSVLSSLPYLGDSAVSVVKGLKDGFKNIVVPGALFNELGINYFGPVNGHNYDELVNALVQMKRIKGPKILHVKTIKGRGYKFAQQDPTTYHGVGSFDVSKKIEPYNKESFSDVVGKSLVKIFEQDEKAVAICAAMIKGTGLDCLKQAYPNRVIDVGMEESNAVTIAAGLAISGLKPYVAIYSTFLQRAYDQILHDVCLQNLPVTFLVDRAGVVGEDGETHNGVYDISYFSTMPNIEIYSPKDAIETEKLMLAMQDKNCPVAIRFQKGISYNLGFDKNSDDTASWEIISDKGNSSLLASGKMLSIALNVQQKLKSVYDIKIKVINTRRLRPLDMQAMEKIENDKYIFTMEDGVLPGGLFPEVSMYFVEKKQSPKLYPFGFSNEPIAQGKVEQIYERYDLTPDKIAYKINQIMNSKL</sequence>
<dbReference type="Pfam" id="PF02780">
    <property type="entry name" value="Transketolase_C"/>
    <property type="match status" value="1"/>
</dbReference>
<organism evidence="12 13">
    <name type="scientific">Criibacterium bergeronii</name>
    <dbReference type="NCBI Taxonomy" id="1871336"/>
    <lineage>
        <taxon>Bacteria</taxon>
        <taxon>Bacillati</taxon>
        <taxon>Bacillota</taxon>
        <taxon>Clostridia</taxon>
        <taxon>Peptostreptococcales</taxon>
        <taxon>Filifactoraceae</taxon>
        <taxon>Criibacterium</taxon>
    </lineage>
</organism>
<dbReference type="SUPFAM" id="SSF52922">
    <property type="entry name" value="TK C-terminal domain-like"/>
    <property type="match status" value="1"/>
</dbReference>
<evidence type="ECO:0000313" key="12">
    <source>
        <dbReference type="EMBL" id="RDY20909.1"/>
    </source>
</evidence>
<comment type="caution">
    <text evidence="12">The sequence shown here is derived from an EMBL/GenBank/DDBJ whole genome shotgun (WGS) entry which is preliminary data.</text>
</comment>
<dbReference type="Pfam" id="PF13292">
    <property type="entry name" value="DXP_synthase_N"/>
    <property type="match status" value="1"/>
</dbReference>
<name>A0A371IK96_9FIRM</name>
<gene>
    <name evidence="10 12" type="primary">dxs</name>
    <name evidence="12" type="ORF">BBG48_007550</name>
</gene>
<dbReference type="SUPFAM" id="SSF52518">
    <property type="entry name" value="Thiamin diphosphate-binding fold (THDP-binding)"/>
    <property type="match status" value="1"/>
</dbReference>
<dbReference type="GO" id="GO:0030976">
    <property type="term" value="F:thiamine pyrophosphate binding"/>
    <property type="evidence" value="ECO:0007669"/>
    <property type="project" value="UniProtKB-UniRule"/>
</dbReference>
<evidence type="ECO:0000256" key="3">
    <source>
        <dbReference type="ARBA" id="ARBA00011738"/>
    </source>
</evidence>
<evidence type="ECO:0000313" key="13">
    <source>
        <dbReference type="Proteomes" id="UP000093352"/>
    </source>
</evidence>
<dbReference type="InterPro" id="IPR005475">
    <property type="entry name" value="Transketolase-like_Pyr-bd"/>
</dbReference>
<dbReference type="EC" id="2.2.1.7" evidence="10"/>
<dbReference type="NCBIfam" id="TIGR00204">
    <property type="entry name" value="dxs"/>
    <property type="match status" value="1"/>
</dbReference>
<proteinExistence type="inferred from homology"/>
<comment type="cofactor">
    <cofactor evidence="10">
        <name>Mg(2+)</name>
        <dbReference type="ChEBI" id="CHEBI:18420"/>
    </cofactor>
    <text evidence="10">Binds 1 Mg(2+) ion per subunit.</text>
</comment>
<comment type="cofactor">
    <cofactor evidence="10">
        <name>thiamine diphosphate</name>
        <dbReference type="ChEBI" id="CHEBI:58937"/>
    </cofactor>
    <text evidence="10">Binds 1 thiamine pyrophosphate per subunit.</text>
</comment>
<evidence type="ECO:0000256" key="5">
    <source>
        <dbReference type="ARBA" id="ARBA00022723"/>
    </source>
</evidence>
<dbReference type="InterPro" id="IPR009014">
    <property type="entry name" value="Transketo_C/PFOR_II"/>
</dbReference>
<feature type="binding site" evidence="10">
    <location>
        <position position="175"/>
    </location>
    <ligand>
        <name>thiamine diphosphate</name>
        <dbReference type="ChEBI" id="CHEBI:58937"/>
    </ligand>
</feature>
<dbReference type="HAMAP" id="MF_00315">
    <property type="entry name" value="DXP_synth"/>
    <property type="match status" value="1"/>
</dbReference>
<dbReference type="GO" id="GO:0016114">
    <property type="term" value="P:terpenoid biosynthetic process"/>
    <property type="evidence" value="ECO:0007669"/>
    <property type="project" value="UniProtKB-UniRule"/>
</dbReference>
<reference evidence="12 13" key="1">
    <citation type="journal article" date="2016" name="Genome Announc.">
        <title>Draft Genome Sequence of Criibacterium bergeronii gen. nov., sp. nov., Strain CCRI-22567T, Isolated from a Vaginal Sample from a Woman with Bacterial Vaginosis.</title>
        <authorList>
            <person name="Maheux A.F."/>
            <person name="Berube E."/>
            <person name="Boudreau D.K."/>
            <person name="Raymond F."/>
            <person name="Corbeil J."/>
            <person name="Roy P.H."/>
            <person name="Boissinot M."/>
            <person name="Omar R.F."/>
        </authorList>
    </citation>
    <scope>NUCLEOTIDE SEQUENCE [LARGE SCALE GENOMIC DNA]</scope>
    <source>
        <strain evidence="12 13">CCRI-22567</strain>
    </source>
</reference>
<comment type="subunit">
    <text evidence="3 10">Homodimer.</text>
</comment>
<dbReference type="PANTHER" id="PTHR43322:SF5">
    <property type="entry name" value="1-DEOXY-D-XYLULOSE-5-PHOSPHATE SYNTHASE, CHLOROPLASTIC"/>
    <property type="match status" value="1"/>
</dbReference>
<evidence type="ECO:0000256" key="7">
    <source>
        <dbReference type="ARBA" id="ARBA00022977"/>
    </source>
</evidence>
<feature type="binding site" evidence="10">
    <location>
        <position position="175"/>
    </location>
    <ligand>
        <name>Mg(2+)</name>
        <dbReference type="ChEBI" id="CHEBI:18420"/>
    </ligand>
</feature>
<keyword evidence="13" id="KW-1185">Reference proteome</keyword>
<dbReference type="SMART" id="SM00861">
    <property type="entry name" value="Transket_pyr"/>
    <property type="match status" value="1"/>
</dbReference>
<dbReference type="Gene3D" id="3.40.50.920">
    <property type="match status" value="1"/>
</dbReference>
<dbReference type="PROSITE" id="PS00802">
    <property type="entry name" value="TRANSKETOLASE_2"/>
    <property type="match status" value="1"/>
</dbReference>
<dbReference type="PANTHER" id="PTHR43322">
    <property type="entry name" value="1-D-DEOXYXYLULOSE 5-PHOSPHATE SYNTHASE-RELATED"/>
    <property type="match status" value="1"/>
</dbReference>
<protein>
    <recommendedName>
        <fullName evidence="10">1-deoxy-D-xylulose-5-phosphate synthase</fullName>
        <ecNumber evidence="10">2.2.1.7</ecNumber>
    </recommendedName>
    <alternativeName>
        <fullName evidence="10">1-deoxyxylulose-5-phosphate synthase</fullName>
        <shortName evidence="10">DXP synthase</shortName>
        <shortName evidence="10">DXPS</shortName>
    </alternativeName>
</protein>
<dbReference type="GO" id="GO:0009228">
    <property type="term" value="P:thiamine biosynthetic process"/>
    <property type="evidence" value="ECO:0007669"/>
    <property type="project" value="UniProtKB-UniRule"/>
</dbReference>
<dbReference type="CDD" id="cd02007">
    <property type="entry name" value="TPP_DXS"/>
    <property type="match status" value="1"/>
</dbReference>
<evidence type="ECO:0000256" key="2">
    <source>
        <dbReference type="ARBA" id="ARBA00011081"/>
    </source>
</evidence>
<dbReference type="EMBL" id="MBEW02000017">
    <property type="protein sequence ID" value="RDY20909.1"/>
    <property type="molecule type" value="Genomic_DNA"/>
</dbReference>
<keyword evidence="9 10" id="KW-0414">Isoprene biosynthesis</keyword>
<feature type="binding site" evidence="10">
    <location>
        <begin position="115"/>
        <end position="117"/>
    </location>
    <ligand>
        <name>thiamine diphosphate</name>
        <dbReference type="ChEBI" id="CHEBI:58937"/>
    </ligand>
</feature>
<dbReference type="GO" id="GO:0008661">
    <property type="term" value="F:1-deoxy-D-xylulose-5-phosphate synthase activity"/>
    <property type="evidence" value="ECO:0007669"/>
    <property type="project" value="UniProtKB-UniRule"/>
</dbReference>
<dbReference type="InterPro" id="IPR029061">
    <property type="entry name" value="THDP-binding"/>
</dbReference>
<evidence type="ECO:0000256" key="10">
    <source>
        <dbReference type="HAMAP-Rule" id="MF_00315"/>
    </source>
</evidence>
<dbReference type="UniPathway" id="UPA00064">
    <property type="reaction ID" value="UER00091"/>
</dbReference>
<feature type="binding site" evidence="10">
    <location>
        <position position="74"/>
    </location>
    <ligand>
        <name>thiamine diphosphate</name>
        <dbReference type="ChEBI" id="CHEBI:58937"/>
    </ligand>
</feature>
<keyword evidence="4 10" id="KW-0808">Transferase</keyword>
<dbReference type="InterPro" id="IPR020826">
    <property type="entry name" value="Transketolase_BS"/>
</dbReference>
<dbReference type="GO" id="GO:0000287">
    <property type="term" value="F:magnesium ion binding"/>
    <property type="evidence" value="ECO:0007669"/>
    <property type="project" value="UniProtKB-UniRule"/>
</dbReference>
<keyword evidence="6 10" id="KW-0460">Magnesium</keyword>